<dbReference type="GO" id="GO:0008270">
    <property type="term" value="F:zinc ion binding"/>
    <property type="evidence" value="ECO:0007669"/>
    <property type="project" value="UniProtKB-KW"/>
</dbReference>
<dbReference type="PROSITE" id="PS50089">
    <property type="entry name" value="ZF_RING_2"/>
    <property type="match status" value="1"/>
</dbReference>
<dbReference type="OMA" id="PTCIICL"/>
<keyword evidence="2 4" id="KW-0863">Zinc-finger</keyword>
<keyword evidence="8" id="KW-1185">Reference proteome</keyword>
<accession>R7S0E0</accession>
<feature type="domain" description="RING-type" evidence="6">
    <location>
        <begin position="4"/>
        <end position="48"/>
    </location>
</feature>
<protein>
    <recommendedName>
        <fullName evidence="6">RING-type domain-containing protein</fullName>
    </recommendedName>
</protein>
<dbReference type="InterPro" id="IPR013083">
    <property type="entry name" value="Znf_RING/FYVE/PHD"/>
</dbReference>
<dbReference type="KEGG" id="psq:PUNSTDRAFT_77334"/>
<dbReference type="Proteomes" id="UP000054196">
    <property type="component" value="Unassembled WGS sequence"/>
</dbReference>
<evidence type="ECO:0000313" key="8">
    <source>
        <dbReference type="Proteomes" id="UP000054196"/>
    </source>
</evidence>
<dbReference type="Pfam" id="PF00097">
    <property type="entry name" value="zf-C3HC4"/>
    <property type="match status" value="1"/>
</dbReference>
<evidence type="ECO:0000313" key="7">
    <source>
        <dbReference type="EMBL" id="EIN03855.1"/>
    </source>
</evidence>
<organism evidence="7 8">
    <name type="scientific">Punctularia strigosozonata (strain HHB-11173)</name>
    <name type="common">White-rot fungus</name>
    <dbReference type="NCBI Taxonomy" id="741275"/>
    <lineage>
        <taxon>Eukaryota</taxon>
        <taxon>Fungi</taxon>
        <taxon>Dikarya</taxon>
        <taxon>Basidiomycota</taxon>
        <taxon>Agaricomycotina</taxon>
        <taxon>Agaricomycetes</taxon>
        <taxon>Corticiales</taxon>
        <taxon>Punctulariaceae</taxon>
        <taxon>Punctularia</taxon>
    </lineage>
</organism>
<sequence length="189" mass="20986">MPTCIICLDILKSPVALPCGHVFCQQCLQRVVMAIAPFMTQHQCPTCRAPYCIAGVDPSIVPEELRAHILPAVRKVYLDLSPNPHEQASAKKSPSLGGTEKHSDQQVPESLPPHLKEARLRLMCDAWRGRAQMHAAATLGLVGLARLARDHALKMQAERNQLQKRYLELKRQCEIMCVPLRRGEGGPLC</sequence>
<dbReference type="PANTHER" id="PTHR23327">
    <property type="entry name" value="RING FINGER PROTEIN 127"/>
    <property type="match status" value="1"/>
</dbReference>
<dbReference type="AlphaFoldDB" id="R7S0E0"/>
<evidence type="ECO:0000256" key="4">
    <source>
        <dbReference type="PROSITE-ProRule" id="PRU00175"/>
    </source>
</evidence>
<dbReference type="SMART" id="SM00184">
    <property type="entry name" value="RING"/>
    <property type="match status" value="1"/>
</dbReference>
<evidence type="ECO:0000259" key="6">
    <source>
        <dbReference type="PROSITE" id="PS50089"/>
    </source>
</evidence>
<evidence type="ECO:0000256" key="2">
    <source>
        <dbReference type="ARBA" id="ARBA00022771"/>
    </source>
</evidence>
<gene>
    <name evidence="7" type="ORF">PUNSTDRAFT_77334</name>
</gene>
<dbReference type="OrthoDB" id="6270329at2759"/>
<dbReference type="InterPro" id="IPR001841">
    <property type="entry name" value="Znf_RING"/>
</dbReference>
<dbReference type="HOGENOM" id="CLU_097633_0_0_1"/>
<proteinExistence type="predicted"/>
<evidence type="ECO:0000256" key="5">
    <source>
        <dbReference type="SAM" id="MobiDB-lite"/>
    </source>
</evidence>
<dbReference type="Gene3D" id="3.30.40.10">
    <property type="entry name" value="Zinc/RING finger domain, C3HC4 (zinc finger)"/>
    <property type="match status" value="1"/>
</dbReference>
<keyword evidence="3" id="KW-0862">Zinc</keyword>
<dbReference type="PANTHER" id="PTHR23327:SF51">
    <property type="entry name" value="TRANSCRIPTIONAL REGULATOR OF YEAST FORM ADHERENCE 3"/>
    <property type="match status" value="1"/>
</dbReference>
<dbReference type="RefSeq" id="XP_007388913.1">
    <property type="nucleotide sequence ID" value="XM_007388851.1"/>
</dbReference>
<evidence type="ECO:0000256" key="1">
    <source>
        <dbReference type="ARBA" id="ARBA00022723"/>
    </source>
</evidence>
<keyword evidence="1" id="KW-0479">Metal-binding</keyword>
<feature type="region of interest" description="Disordered" evidence="5">
    <location>
        <begin position="84"/>
        <end position="112"/>
    </location>
</feature>
<dbReference type="PROSITE" id="PS00518">
    <property type="entry name" value="ZF_RING_1"/>
    <property type="match status" value="1"/>
</dbReference>
<dbReference type="SUPFAM" id="SSF57850">
    <property type="entry name" value="RING/U-box"/>
    <property type="match status" value="1"/>
</dbReference>
<dbReference type="GeneID" id="18885716"/>
<name>R7S0E0_PUNST</name>
<dbReference type="InterPro" id="IPR017907">
    <property type="entry name" value="Znf_RING_CS"/>
</dbReference>
<reference evidence="8" key="1">
    <citation type="journal article" date="2012" name="Science">
        <title>The Paleozoic origin of enzymatic lignin decomposition reconstructed from 31 fungal genomes.</title>
        <authorList>
            <person name="Floudas D."/>
            <person name="Binder M."/>
            <person name="Riley R."/>
            <person name="Barry K."/>
            <person name="Blanchette R.A."/>
            <person name="Henrissat B."/>
            <person name="Martinez A.T."/>
            <person name="Otillar R."/>
            <person name="Spatafora J.W."/>
            <person name="Yadav J.S."/>
            <person name="Aerts A."/>
            <person name="Benoit I."/>
            <person name="Boyd A."/>
            <person name="Carlson A."/>
            <person name="Copeland A."/>
            <person name="Coutinho P.M."/>
            <person name="de Vries R.P."/>
            <person name="Ferreira P."/>
            <person name="Findley K."/>
            <person name="Foster B."/>
            <person name="Gaskell J."/>
            <person name="Glotzer D."/>
            <person name="Gorecki P."/>
            <person name="Heitman J."/>
            <person name="Hesse C."/>
            <person name="Hori C."/>
            <person name="Igarashi K."/>
            <person name="Jurgens J.A."/>
            <person name="Kallen N."/>
            <person name="Kersten P."/>
            <person name="Kohler A."/>
            <person name="Kuees U."/>
            <person name="Kumar T.K.A."/>
            <person name="Kuo A."/>
            <person name="LaButti K."/>
            <person name="Larrondo L.F."/>
            <person name="Lindquist E."/>
            <person name="Ling A."/>
            <person name="Lombard V."/>
            <person name="Lucas S."/>
            <person name="Lundell T."/>
            <person name="Martin R."/>
            <person name="McLaughlin D.J."/>
            <person name="Morgenstern I."/>
            <person name="Morin E."/>
            <person name="Murat C."/>
            <person name="Nagy L.G."/>
            <person name="Nolan M."/>
            <person name="Ohm R.A."/>
            <person name="Patyshakuliyeva A."/>
            <person name="Rokas A."/>
            <person name="Ruiz-Duenas F.J."/>
            <person name="Sabat G."/>
            <person name="Salamov A."/>
            <person name="Samejima M."/>
            <person name="Schmutz J."/>
            <person name="Slot J.C."/>
            <person name="St John F."/>
            <person name="Stenlid J."/>
            <person name="Sun H."/>
            <person name="Sun S."/>
            <person name="Syed K."/>
            <person name="Tsang A."/>
            <person name="Wiebenga A."/>
            <person name="Young D."/>
            <person name="Pisabarro A."/>
            <person name="Eastwood D.C."/>
            <person name="Martin F."/>
            <person name="Cullen D."/>
            <person name="Grigoriev I.V."/>
            <person name="Hibbett D.S."/>
        </authorList>
    </citation>
    <scope>NUCLEOTIDE SEQUENCE [LARGE SCALE GENOMIC DNA]</scope>
    <source>
        <strain evidence="8">HHB-11173 SS5</strain>
    </source>
</reference>
<dbReference type="InterPro" id="IPR018957">
    <property type="entry name" value="Znf_C3HC4_RING-type"/>
</dbReference>
<dbReference type="EMBL" id="JH687558">
    <property type="protein sequence ID" value="EIN03855.1"/>
    <property type="molecule type" value="Genomic_DNA"/>
</dbReference>
<evidence type="ECO:0000256" key="3">
    <source>
        <dbReference type="ARBA" id="ARBA00022833"/>
    </source>
</evidence>
<dbReference type="eggNOG" id="ENOG502RSEF">
    <property type="taxonomic scope" value="Eukaryota"/>
</dbReference>